<protein>
    <recommendedName>
        <fullName evidence="1">RNase H type-1 domain-containing protein</fullName>
    </recommendedName>
</protein>
<dbReference type="InterPro" id="IPR002156">
    <property type="entry name" value="RNaseH_domain"/>
</dbReference>
<gene>
    <name evidence="2" type="ORF">TNCV_2629391</name>
</gene>
<evidence type="ECO:0000313" key="3">
    <source>
        <dbReference type="Proteomes" id="UP000887159"/>
    </source>
</evidence>
<dbReference type="Proteomes" id="UP000887159">
    <property type="component" value="Unassembled WGS sequence"/>
</dbReference>
<dbReference type="GO" id="GO:0004523">
    <property type="term" value="F:RNA-DNA hybrid ribonuclease activity"/>
    <property type="evidence" value="ECO:0007669"/>
    <property type="project" value="InterPro"/>
</dbReference>
<dbReference type="SUPFAM" id="SSF53098">
    <property type="entry name" value="Ribonuclease H-like"/>
    <property type="match status" value="1"/>
</dbReference>
<comment type="caution">
    <text evidence="2">The sequence shown here is derived from an EMBL/GenBank/DDBJ whole genome shotgun (WGS) entry which is preliminary data.</text>
</comment>
<evidence type="ECO:0000259" key="1">
    <source>
        <dbReference type="PROSITE" id="PS50879"/>
    </source>
</evidence>
<dbReference type="GO" id="GO:0003676">
    <property type="term" value="F:nucleic acid binding"/>
    <property type="evidence" value="ECO:0007669"/>
    <property type="project" value="InterPro"/>
</dbReference>
<proteinExistence type="predicted"/>
<name>A0A8X6SFI2_TRICX</name>
<organism evidence="2 3">
    <name type="scientific">Trichonephila clavipes</name>
    <name type="common">Golden silk orbweaver</name>
    <name type="synonym">Nephila clavipes</name>
    <dbReference type="NCBI Taxonomy" id="2585209"/>
    <lineage>
        <taxon>Eukaryota</taxon>
        <taxon>Metazoa</taxon>
        <taxon>Ecdysozoa</taxon>
        <taxon>Arthropoda</taxon>
        <taxon>Chelicerata</taxon>
        <taxon>Arachnida</taxon>
        <taxon>Araneae</taxon>
        <taxon>Araneomorphae</taxon>
        <taxon>Entelegynae</taxon>
        <taxon>Araneoidea</taxon>
        <taxon>Nephilidae</taxon>
        <taxon>Trichonephila</taxon>
    </lineage>
</organism>
<keyword evidence="3" id="KW-1185">Reference proteome</keyword>
<reference evidence="2" key="1">
    <citation type="submission" date="2020-08" db="EMBL/GenBank/DDBJ databases">
        <title>Multicomponent nature underlies the extraordinary mechanical properties of spider dragline silk.</title>
        <authorList>
            <person name="Kono N."/>
            <person name="Nakamura H."/>
            <person name="Mori M."/>
            <person name="Yoshida Y."/>
            <person name="Ohtoshi R."/>
            <person name="Malay A.D."/>
            <person name="Moran D.A.P."/>
            <person name="Tomita M."/>
            <person name="Numata K."/>
            <person name="Arakawa K."/>
        </authorList>
    </citation>
    <scope>NUCLEOTIDE SEQUENCE</scope>
</reference>
<dbReference type="Gene3D" id="3.30.420.10">
    <property type="entry name" value="Ribonuclease H-like superfamily/Ribonuclease H"/>
    <property type="match status" value="1"/>
</dbReference>
<dbReference type="Pfam" id="PF00075">
    <property type="entry name" value="RNase_H"/>
    <property type="match status" value="1"/>
</dbReference>
<feature type="domain" description="RNase H type-1" evidence="1">
    <location>
        <begin position="1"/>
        <end position="81"/>
    </location>
</feature>
<dbReference type="InterPro" id="IPR012337">
    <property type="entry name" value="RNaseH-like_sf"/>
</dbReference>
<accession>A0A8X6SFI2</accession>
<dbReference type="EMBL" id="BMAU01021296">
    <property type="protein sequence ID" value="GFY10260.1"/>
    <property type="molecule type" value="Genomic_DNA"/>
</dbReference>
<evidence type="ECO:0000313" key="2">
    <source>
        <dbReference type="EMBL" id="GFY10260.1"/>
    </source>
</evidence>
<sequence>MQLIDTVSELAFRNIWILTDSCASIQHLSHWATIGDITNLNILDLVILLSSRHSIYFQWVPSHIGLNGNEIADSSTADTMEGNACLNLTESKGGRELNALWRVPLAHTLGILEKYIVDITS</sequence>
<dbReference type="InterPro" id="IPR036397">
    <property type="entry name" value="RNaseH_sf"/>
</dbReference>
<dbReference type="AlphaFoldDB" id="A0A8X6SFI2"/>
<dbReference type="PROSITE" id="PS50879">
    <property type="entry name" value="RNASE_H_1"/>
    <property type="match status" value="1"/>
</dbReference>